<comment type="caution">
    <text evidence="1">The sequence shown here is derived from an EMBL/GenBank/DDBJ whole genome shotgun (WGS) entry which is preliminary data.</text>
</comment>
<evidence type="ECO:0000313" key="1">
    <source>
        <dbReference type="EMBL" id="MCY4747302.1"/>
    </source>
</evidence>
<reference evidence="1" key="1">
    <citation type="submission" date="2022-08" db="EMBL/GenBank/DDBJ databases">
        <title>Genome sequencing of Pelomonas sp. UHG3.</title>
        <authorList>
            <person name="So Y."/>
        </authorList>
    </citation>
    <scope>NUCLEOTIDE SEQUENCE</scope>
    <source>
        <strain evidence="1">UHG3</strain>
    </source>
</reference>
<keyword evidence="1" id="KW-0378">Hydrolase</keyword>
<protein>
    <submittedName>
        <fullName evidence="1">Alpha/beta hydrolase</fullName>
    </submittedName>
</protein>
<organism evidence="1 2">
    <name type="scientific">Roseateles hydrophilus</name>
    <dbReference type="NCBI Taxonomy" id="2975054"/>
    <lineage>
        <taxon>Bacteria</taxon>
        <taxon>Pseudomonadati</taxon>
        <taxon>Pseudomonadota</taxon>
        <taxon>Betaproteobacteria</taxon>
        <taxon>Burkholderiales</taxon>
        <taxon>Sphaerotilaceae</taxon>
        <taxon>Roseateles</taxon>
    </lineage>
</organism>
<keyword evidence="2" id="KW-1185">Reference proteome</keyword>
<accession>A0ACC6CG11</accession>
<gene>
    <name evidence="1" type="ORF">NYO99_20185</name>
</gene>
<dbReference type="EMBL" id="JAPPUY010000006">
    <property type="protein sequence ID" value="MCY4747302.1"/>
    <property type="molecule type" value="Genomic_DNA"/>
</dbReference>
<sequence length="230" mass="24367">MTTLVLLPGLDGTGTLFQPFLRELPAGWRAVVVSYPMDANAGYDALTLHAALALPDGEPLVLLGESFSGPIAVRLATMLGARVQALVLCCTFVRNPRPRAAWLRGLVRWLPGPAVLPSALSGRVLLGPRAAAQAHRLLSVALKRLPKALLHARLRMVMSVDVSADLATLTVPVLYLQAAQDWVVPASAVEHVRSSCTQVMVVRLAGPHGLLQAEPKAAAAAMTSFLARLA</sequence>
<name>A0ACC6CG11_9BURK</name>
<dbReference type="Proteomes" id="UP001076464">
    <property type="component" value="Unassembled WGS sequence"/>
</dbReference>
<evidence type="ECO:0000313" key="2">
    <source>
        <dbReference type="Proteomes" id="UP001076464"/>
    </source>
</evidence>
<proteinExistence type="predicted"/>